<reference evidence="2" key="1">
    <citation type="submission" date="2021-02" db="EMBL/GenBank/DDBJ databases">
        <authorList>
            <person name="Dougan E. K."/>
            <person name="Rhodes N."/>
            <person name="Thang M."/>
            <person name="Chan C."/>
        </authorList>
    </citation>
    <scope>NUCLEOTIDE SEQUENCE</scope>
</reference>
<sequence length="109" mass="11530">MTQDFVCPVSLGSKLQPGSIGSAPCRDPQRSNHGFAPQAVPNMLGRAFQPLDCSSKCVIFKACDASIATEAVPNPQVIPCFRRACAADLPRGCIETVCSEPLGESADMF</sequence>
<accession>A0A812MCU2</accession>
<evidence type="ECO:0000313" key="2">
    <source>
        <dbReference type="EMBL" id="CAE7263112.1"/>
    </source>
</evidence>
<comment type="caution">
    <text evidence="2">The sequence shown here is derived from an EMBL/GenBank/DDBJ whole genome shotgun (WGS) entry which is preliminary data.</text>
</comment>
<evidence type="ECO:0000256" key="1">
    <source>
        <dbReference type="SAM" id="MobiDB-lite"/>
    </source>
</evidence>
<keyword evidence="3" id="KW-1185">Reference proteome</keyword>
<evidence type="ECO:0000313" key="3">
    <source>
        <dbReference type="Proteomes" id="UP000604046"/>
    </source>
</evidence>
<feature type="region of interest" description="Disordered" evidence="1">
    <location>
        <begin position="17"/>
        <end position="36"/>
    </location>
</feature>
<gene>
    <name evidence="2" type="ORF">SNAT2548_LOCUS13821</name>
</gene>
<proteinExistence type="predicted"/>
<dbReference type="AlphaFoldDB" id="A0A812MCU2"/>
<dbReference type="EMBL" id="CAJNDS010001513">
    <property type="protein sequence ID" value="CAE7263112.1"/>
    <property type="molecule type" value="Genomic_DNA"/>
</dbReference>
<protein>
    <submittedName>
        <fullName evidence="2">Uncharacterized protein</fullName>
    </submittedName>
</protein>
<organism evidence="2 3">
    <name type="scientific">Symbiodinium natans</name>
    <dbReference type="NCBI Taxonomy" id="878477"/>
    <lineage>
        <taxon>Eukaryota</taxon>
        <taxon>Sar</taxon>
        <taxon>Alveolata</taxon>
        <taxon>Dinophyceae</taxon>
        <taxon>Suessiales</taxon>
        <taxon>Symbiodiniaceae</taxon>
        <taxon>Symbiodinium</taxon>
    </lineage>
</organism>
<name>A0A812MCU2_9DINO</name>
<dbReference type="Proteomes" id="UP000604046">
    <property type="component" value="Unassembled WGS sequence"/>
</dbReference>